<evidence type="ECO:0000313" key="3">
    <source>
        <dbReference type="Proteomes" id="UP000323261"/>
    </source>
</evidence>
<proteinExistence type="predicted"/>
<feature type="transmembrane region" description="Helical" evidence="1">
    <location>
        <begin position="20"/>
        <end position="39"/>
    </location>
</feature>
<keyword evidence="1" id="KW-0812">Transmembrane</keyword>
<reference evidence="2 3" key="1">
    <citation type="journal article" date="2019" name="Viruses">
        <title>Faecal Virome Analysis of Wild Animals from Brazil.</title>
        <authorList>
            <person name="Duarte M.A."/>
            <person name="Silva J.M.F."/>
            <person name="Brito C.R."/>
            <person name="Teixeira D.S."/>
            <person name="Melo F.L."/>
            <person name="Ribeiro B.M."/>
            <person name="Nagata T."/>
            <person name="Campos F.S."/>
        </authorList>
    </citation>
    <scope>NUCLEOTIDE SEQUENCE [LARGE SCALE GENOMIC DNA]</scope>
    <source>
        <strain evidence="2">BR_DF</strain>
    </source>
</reference>
<accession>A0A5C0PWF8</accession>
<keyword evidence="1" id="KW-1133">Transmembrane helix</keyword>
<evidence type="ECO:0000256" key="1">
    <source>
        <dbReference type="SAM" id="Phobius"/>
    </source>
</evidence>
<name>A0A5C0PWF8_9ADEN</name>
<gene>
    <name evidence="2" type="ORF">PAV19gp24</name>
</gene>
<dbReference type="Proteomes" id="UP000323261">
    <property type="component" value="Segment"/>
</dbReference>
<protein>
    <submittedName>
        <fullName evidence="2">Uncharacterized protein</fullName>
    </submittedName>
</protein>
<keyword evidence="1" id="KW-0472">Membrane</keyword>
<sequence length="220" mass="24210">MHIRPARCAKGTAAQVRSLLCFLAGMHAVSAVAVIALLLTGTGGKPLRTPRRGGAEWFPTGEDAFPFSPKPIQYMSMDHSGGIVPSYCTREHEPHGVNGQICFPLSFWVSVCRANVSSADAVLSALLEEDADLDAVHAATWHDTCFRYGDTWPHCVSKAKEGLSVKHYCNLWKALPEWERLLMKGFYEVYEQQKEVHVLPVSPKTGMPCKLSCSVDGRHA</sequence>
<evidence type="ECO:0000313" key="2">
    <source>
        <dbReference type="EMBL" id="QEJ80744.1"/>
    </source>
</evidence>
<organism evidence="2 3">
    <name type="scientific">Psittacine adenovirus 3</name>
    <dbReference type="NCBI Taxonomy" id="1580497"/>
    <lineage>
        <taxon>Viruses</taxon>
        <taxon>Varidnaviria</taxon>
        <taxon>Bamfordvirae</taxon>
        <taxon>Preplasmiviricota</taxon>
        <taxon>Polisuviricotina</taxon>
        <taxon>Pharingeaviricetes</taxon>
        <taxon>Rowavirales</taxon>
        <taxon>Adenoviridae</taxon>
        <taxon>Barthadenovirus</taxon>
        <taxon>Barthadenovirus amazonae</taxon>
        <taxon>Psittacine atadenovirus A</taxon>
    </lineage>
</organism>
<dbReference type="EMBL" id="MN025529">
    <property type="protein sequence ID" value="QEJ80744.1"/>
    <property type="molecule type" value="Genomic_DNA"/>
</dbReference>